<feature type="domain" description="C3H1-type" evidence="8">
    <location>
        <begin position="408"/>
        <end position="435"/>
    </location>
</feature>
<evidence type="ECO:0000256" key="3">
    <source>
        <dbReference type="ARBA" id="ARBA00022737"/>
    </source>
</evidence>
<evidence type="ECO:0000256" key="6">
    <source>
        <dbReference type="PROSITE-ProRule" id="PRU00723"/>
    </source>
</evidence>
<dbReference type="GO" id="GO:0003723">
    <property type="term" value="F:RNA binding"/>
    <property type="evidence" value="ECO:0007669"/>
    <property type="project" value="InterPro"/>
</dbReference>
<keyword evidence="2 6" id="KW-0479">Metal-binding</keyword>
<dbReference type="SMART" id="SM00356">
    <property type="entry name" value="ZnF_C3H1"/>
    <property type="match status" value="3"/>
</dbReference>
<feature type="region of interest" description="Disordered" evidence="7">
    <location>
        <begin position="132"/>
        <end position="161"/>
    </location>
</feature>
<evidence type="ECO:0000256" key="1">
    <source>
        <dbReference type="ARBA" id="ARBA00022553"/>
    </source>
</evidence>
<feature type="zinc finger region" description="C3H1-type" evidence="6">
    <location>
        <begin position="408"/>
        <end position="435"/>
    </location>
</feature>
<comment type="caution">
    <text evidence="9">The sequence shown here is derived from an EMBL/GenBank/DDBJ whole genome shotgun (WGS) entry which is preliminary data.</text>
</comment>
<evidence type="ECO:0000313" key="9">
    <source>
        <dbReference type="EMBL" id="OAF70298.1"/>
    </source>
</evidence>
<dbReference type="GO" id="GO:0045892">
    <property type="term" value="P:negative regulation of DNA-templated transcription"/>
    <property type="evidence" value="ECO:0007669"/>
    <property type="project" value="InterPro"/>
</dbReference>
<dbReference type="PROSITE" id="PS50103">
    <property type="entry name" value="ZF_C3H1"/>
    <property type="match status" value="3"/>
</dbReference>
<proteinExistence type="predicted"/>
<dbReference type="PANTHER" id="PTHR13119:SF12">
    <property type="entry name" value="PROTEIN SUPPRESSOR OF SABLE"/>
    <property type="match status" value="1"/>
</dbReference>
<dbReference type="EMBL" id="LWCA01000164">
    <property type="protein sequence ID" value="OAF70298.1"/>
    <property type="molecule type" value="Genomic_DNA"/>
</dbReference>
<name>A0A177B7N3_9BILA</name>
<dbReference type="AlphaFoldDB" id="A0A177B7N3"/>
<feature type="zinc finger region" description="C3H1-type" evidence="6">
    <location>
        <begin position="437"/>
        <end position="463"/>
    </location>
</feature>
<gene>
    <name evidence="9" type="ORF">A3Q56_01955</name>
</gene>
<dbReference type="Gene3D" id="4.10.1000.10">
    <property type="entry name" value="Zinc finger, CCCH-type"/>
    <property type="match status" value="1"/>
</dbReference>
<feature type="domain" description="C3H1-type" evidence="8">
    <location>
        <begin position="437"/>
        <end position="463"/>
    </location>
</feature>
<accession>A0A177B7N3</accession>
<keyword evidence="4 6" id="KW-0863">Zinc-finger</keyword>
<dbReference type="SUPFAM" id="SSF90229">
    <property type="entry name" value="CCCH zinc finger"/>
    <property type="match status" value="2"/>
</dbReference>
<keyword evidence="1" id="KW-0597">Phosphoprotein</keyword>
<keyword evidence="5 6" id="KW-0862">Zinc</keyword>
<dbReference type="OrthoDB" id="411372at2759"/>
<evidence type="ECO:0000256" key="5">
    <source>
        <dbReference type="ARBA" id="ARBA00022833"/>
    </source>
</evidence>
<dbReference type="InterPro" id="IPR036855">
    <property type="entry name" value="Znf_CCCH_sf"/>
</dbReference>
<dbReference type="PANTHER" id="PTHR13119">
    <property type="entry name" value="ZINC FINGER CCCH DOMAIN-CONTAINING PROTEI"/>
    <property type="match status" value="1"/>
</dbReference>
<evidence type="ECO:0000313" key="10">
    <source>
        <dbReference type="Proteomes" id="UP000078046"/>
    </source>
</evidence>
<keyword evidence="10" id="KW-1185">Reference proteome</keyword>
<evidence type="ECO:0000256" key="2">
    <source>
        <dbReference type="ARBA" id="ARBA00022723"/>
    </source>
</evidence>
<dbReference type="InterPro" id="IPR045124">
    <property type="entry name" value="Su(sable)-like"/>
</dbReference>
<dbReference type="GO" id="GO:0008270">
    <property type="term" value="F:zinc ion binding"/>
    <property type="evidence" value="ECO:0007669"/>
    <property type="project" value="UniProtKB-KW"/>
</dbReference>
<evidence type="ECO:0000256" key="7">
    <source>
        <dbReference type="SAM" id="MobiDB-lite"/>
    </source>
</evidence>
<feature type="region of interest" description="Disordered" evidence="7">
    <location>
        <begin position="71"/>
        <end position="90"/>
    </location>
</feature>
<evidence type="ECO:0000256" key="4">
    <source>
        <dbReference type="ARBA" id="ARBA00022771"/>
    </source>
</evidence>
<protein>
    <recommendedName>
        <fullName evidence="8">C3H1-type domain-containing protein</fullName>
    </recommendedName>
</protein>
<feature type="domain" description="C3H1-type" evidence="8">
    <location>
        <begin position="464"/>
        <end position="487"/>
    </location>
</feature>
<dbReference type="InterPro" id="IPR000571">
    <property type="entry name" value="Znf_CCCH"/>
</dbReference>
<keyword evidence="3" id="KW-0677">Repeat</keyword>
<dbReference type="GO" id="GO:0005634">
    <property type="term" value="C:nucleus"/>
    <property type="evidence" value="ECO:0007669"/>
    <property type="project" value="TreeGrafter"/>
</dbReference>
<dbReference type="Pfam" id="PF22623">
    <property type="entry name" value="zf-CCCH_9"/>
    <property type="match status" value="1"/>
</dbReference>
<organism evidence="9 10">
    <name type="scientific">Intoshia linei</name>
    <dbReference type="NCBI Taxonomy" id="1819745"/>
    <lineage>
        <taxon>Eukaryota</taxon>
        <taxon>Metazoa</taxon>
        <taxon>Spiralia</taxon>
        <taxon>Lophotrochozoa</taxon>
        <taxon>Mesozoa</taxon>
        <taxon>Orthonectida</taxon>
        <taxon>Rhopaluridae</taxon>
        <taxon>Intoshia</taxon>
    </lineage>
</organism>
<dbReference type="Pfam" id="PF14608">
    <property type="entry name" value="zf-CCCH_2"/>
    <property type="match status" value="2"/>
</dbReference>
<sequence length="858" mass="99394">MSQSDDSYLSDDNPLYDDCELEEGEIEDIDIADDEINYIQSFDNKDVIVPDVLIDELPELKRSDIFLNDYEDENNRSSPIQGMRSGKPKRKMHGYIDLDEAEDVVPAVKPGPVKKVPLADQDYQDLLLKSLKSRKTKEDQDEKPSHTVKKPRRQAVSPKKVVRKRFRLRNKPKKKFLGSIKPMHGQNIDSLMGPTNPPTLPDVSKYIERRQNENLNNVPIKTSKRKTNNPRNTVVKRPLLETPQGYNVEAYPNGNDKFRSPLIKDIDVRSMNYHRDMDARQRPITFRNNNLTMEYQQNRPNYPTIGNRDVDRRIIQNNNAYVSINRNFNRNELGRKEDKVPICPPVFNDYVEPKYNQIHEESPKHLNEKASPNKSFNAKNAALLNTPPSVSKNLQSKEKKKKKSVITPMSEIPCKFFREGHCRKTDKCRFNHNLVPEKKRQMCKFYLTGVCNKLDCVYMHADFPCKFYHTGNICYSHPNCKFSHEPLTDETKILLNEILNSHQDCENENNEEFVKRDDVDVMFKDENPLPNISNGVPLSAPSTIVKIESNNYHDIHPMSRFMRPNLAIPPPPINNFNPMRAMTDMIMTRPVIDNFMYQAPPNVPVTLIPPPSTCNYNASPINTITRPVTERYGGATFTPSSINDNFDAFGGNVNDGDQFNSNHLEDQMLQDYHNQKKCNVDLVKDFSIFECKQKNTDTEMSNLLPSDPRRKLSKILNSKEKQIETHEEESPINSLIFNPMESIRQIGSIQKNLNLGLDALNKSKETEKKQKIDKVESINTANENEPNFIKLHNYQLNLYTDNSKISNKSNIDETDKEDESFFKNYFKDNFDDDVDNFSHRYDPRFKRKIQSNNENNED</sequence>
<evidence type="ECO:0000259" key="8">
    <source>
        <dbReference type="PROSITE" id="PS50103"/>
    </source>
</evidence>
<feature type="zinc finger region" description="C3H1-type" evidence="6">
    <location>
        <begin position="464"/>
        <end position="487"/>
    </location>
</feature>
<dbReference type="InterPro" id="IPR054361">
    <property type="entry name" value="Znf-CCCH_ZC3H4/6/8"/>
</dbReference>
<dbReference type="Proteomes" id="UP000078046">
    <property type="component" value="Unassembled WGS sequence"/>
</dbReference>
<reference evidence="9 10" key="1">
    <citation type="submission" date="2016-04" db="EMBL/GenBank/DDBJ databases">
        <title>The genome of Intoshia linei affirms orthonectids as highly simplified spiralians.</title>
        <authorList>
            <person name="Mikhailov K.V."/>
            <person name="Slusarev G.S."/>
            <person name="Nikitin M.A."/>
            <person name="Logacheva M.D."/>
            <person name="Penin A."/>
            <person name="Aleoshin V."/>
            <person name="Panchin Y.V."/>
        </authorList>
    </citation>
    <scope>NUCLEOTIDE SEQUENCE [LARGE SCALE GENOMIC DNA]</scope>
    <source>
        <strain evidence="9">Intl2013</strain>
        <tissue evidence="9">Whole animal</tissue>
    </source>
</reference>
<feature type="compositionally biased region" description="Basic and acidic residues" evidence="7">
    <location>
        <begin position="136"/>
        <end position="145"/>
    </location>
</feature>